<feature type="transmembrane region" description="Helical" evidence="7">
    <location>
        <begin position="250"/>
        <end position="272"/>
    </location>
</feature>
<feature type="transmembrane region" description="Helical" evidence="7">
    <location>
        <begin position="12"/>
        <end position="39"/>
    </location>
</feature>
<dbReference type="PANTHER" id="PTHR30106">
    <property type="entry name" value="INNER MEMBRANE PROTEIN YEIH-RELATED"/>
    <property type="match status" value="1"/>
</dbReference>
<evidence type="ECO:0000313" key="9">
    <source>
        <dbReference type="Proteomes" id="UP000036908"/>
    </source>
</evidence>
<feature type="transmembrane region" description="Helical" evidence="7">
    <location>
        <begin position="76"/>
        <end position="94"/>
    </location>
</feature>
<feature type="transmembrane region" description="Helical" evidence="7">
    <location>
        <begin position="134"/>
        <end position="159"/>
    </location>
</feature>
<evidence type="ECO:0000256" key="3">
    <source>
        <dbReference type="ARBA" id="ARBA00022475"/>
    </source>
</evidence>
<evidence type="ECO:0000256" key="7">
    <source>
        <dbReference type="SAM" id="Phobius"/>
    </source>
</evidence>
<feature type="transmembrane region" description="Helical" evidence="7">
    <location>
        <begin position="225"/>
        <end position="244"/>
    </location>
</feature>
<comment type="caution">
    <text evidence="8">The sequence shown here is derived from an EMBL/GenBank/DDBJ whole genome shotgun (WGS) entry which is preliminary data.</text>
</comment>
<feature type="transmembrane region" description="Helical" evidence="7">
    <location>
        <begin position="284"/>
        <end position="305"/>
    </location>
</feature>
<keyword evidence="9" id="KW-1185">Reference proteome</keyword>
<dbReference type="Proteomes" id="UP000036908">
    <property type="component" value="Unassembled WGS sequence"/>
</dbReference>
<feature type="transmembrane region" description="Helical" evidence="7">
    <location>
        <begin position="200"/>
        <end position="218"/>
    </location>
</feature>
<dbReference type="GO" id="GO:0005886">
    <property type="term" value="C:plasma membrane"/>
    <property type="evidence" value="ECO:0007669"/>
    <property type="project" value="UniProtKB-SubCell"/>
</dbReference>
<evidence type="ECO:0000256" key="6">
    <source>
        <dbReference type="ARBA" id="ARBA00023136"/>
    </source>
</evidence>
<sequence length="306" mass="32852">MLIFKRSLFIGLAALCLLPAINAPIALIMGLIFGSIIGNVGFSQVPKITKWLLQIAVVVLGFCIAVDKALSAGSEGFMLTALSVFSVLGLGLFLTKRFHLDKKMSFLISSGTAICGGSAIASMAPVINASTREISSALAVVFLLNALAVFIFPSLGAFLHMTQHQFGLWCAIAIHDTSSVVGAASVYGKEALELATTAKLVRVLWIIPLMLGVAVFTKDKKQFKFPWFVLFFILAMGFSAAFPLPKVLTLSMFTFSKSLMSLVLFLMGASLTLKEFKVVGYKPLVYGIALWVFVGVASAALILVFY</sequence>
<dbReference type="RefSeq" id="WP_053224017.1">
    <property type="nucleotide sequence ID" value="NZ_JSVA01000013.1"/>
</dbReference>
<evidence type="ECO:0000313" key="8">
    <source>
        <dbReference type="EMBL" id="KOF02370.1"/>
    </source>
</evidence>
<dbReference type="PANTHER" id="PTHR30106:SF1">
    <property type="entry name" value="UPF0324 MEMBRANE PROTEIN FN0533"/>
    <property type="match status" value="1"/>
</dbReference>
<comment type="similarity">
    <text evidence="2">Belongs to the UPF0324 family.</text>
</comment>
<organism evidence="8 9">
    <name type="scientific">Roseivirga seohaensis subsp. aquiponti</name>
    <dbReference type="NCBI Taxonomy" id="1566026"/>
    <lineage>
        <taxon>Bacteria</taxon>
        <taxon>Pseudomonadati</taxon>
        <taxon>Bacteroidota</taxon>
        <taxon>Cytophagia</taxon>
        <taxon>Cytophagales</taxon>
        <taxon>Roseivirgaceae</taxon>
        <taxon>Roseivirga</taxon>
    </lineage>
</organism>
<gene>
    <name evidence="8" type="ORF">OB69_12200</name>
</gene>
<feature type="transmembrane region" description="Helical" evidence="7">
    <location>
        <begin position="106"/>
        <end position="128"/>
    </location>
</feature>
<comment type="subcellular location">
    <subcellularLocation>
        <location evidence="1">Cell membrane</location>
        <topology evidence="1">Multi-pass membrane protein</topology>
    </subcellularLocation>
</comment>
<evidence type="ECO:0008006" key="10">
    <source>
        <dbReference type="Google" id="ProtNLM"/>
    </source>
</evidence>
<keyword evidence="4 7" id="KW-0812">Transmembrane</keyword>
<dbReference type="InterPro" id="IPR018383">
    <property type="entry name" value="UPF0324_pro"/>
</dbReference>
<feature type="transmembrane region" description="Helical" evidence="7">
    <location>
        <begin position="166"/>
        <end position="188"/>
    </location>
</feature>
<accession>A0A0L8AJL0</accession>
<feature type="transmembrane region" description="Helical" evidence="7">
    <location>
        <begin position="51"/>
        <end position="70"/>
    </location>
</feature>
<dbReference type="PATRIC" id="fig|1566026.4.peg.733"/>
<protein>
    <recommendedName>
        <fullName evidence="10">Sulfate exporter family transporter</fullName>
    </recommendedName>
</protein>
<dbReference type="AlphaFoldDB" id="A0A0L8AJL0"/>
<evidence type="ECO:0000256" key="2">
    <source>
        <dbReference type="ARBA" id="ARBA00007977"/>
    </source>
</evidence>
<proteinExistence type="inferred from homology"/>
<keyword evidence="3" id="KW-1003">Cell membrane</keyword>
<evidence type="ECO:0000256" key="1">
    <source>
        <dbReference type="ARBA" id="ARBA00004651"/>
    </source>
</evidence>
<keyword evidence="6 7" id="KW-0472">Membrane</keyword>
<dbReference type="EMBL" id="JSVA01000013">
    <property type="protein sequence ID" value="KOF02370.1"/>
    <property type="molecule type" value="Genomic_DNA"/>
</dbReference>
<evidence type="ECO:0000256" key="5">
    <source>
        <dbReference type="ARBA" id="ARBA00022989"/>
    </source>
</evidence>
<dbReference type="Pfam" id="PF03601">
    <property type="entry name" value="Cons_hypoth698"/>
    <property type="match status" value="1"/>
</dbReference>
<keyword evidence="5 7" id="KW-1133">Transmembrane helix</keyword>
<evidence type="ECO:0000256" key="4">
    <source>
        <dbReference type="ARBA" id="ARBA00022692"/>
    </source>
</evidence>
<reference evidence="9" key="1">
    <citation type="submission" date="2014-11" db="EMBL/GenBank/DDBJ databases">
        <title>Genome sequencing of Roseivirga sp. D-25.</title>
        <authorList>
            <person name="Selvaratnam C."/>
            <person name="Thevarajoo S."/>
            <person name="Goh K.M."/>
            <person name="Eee R."/>
            <person name="Chan K.-G."/>
            <person name="Chong C.S."/>
        </authorList>
    </citation>
    <scope>NUCLEOTIDE SEQUENCE [LARGE SCALE GENOMIC DNA]</scope>
    <source>
        <strain evidence="9">D-25</strain>
    </source>
</reference>
<name>A0A0L8AJL0_9BACT</name>